<keyword evidence="9 14" id="KW-0808">Transferase</keyword>
<proteinExistence type="inferred from homology"/>
<comment type="pathway">
    <text evidence="5 14">Cofactor biosynthesis; adenosylcobalamin biosynthesis; adenosylcobalamin from cob(II)yrinate a,c-diamide: step 6/7.</text>
</comment>
<accession>A0ABQ4R235</accession>
<evidence type="ECO:0000256" key="7">
    <source>
        <dbReference type="ARBA" id="ARBA00007490"/>
    </source>
</evidence>
<dbReference type="InterPro" id="IPR027417">
    <property type="entry name" value="P-loop_NTPase"/>
</dbReference>
<evidence type="ECO:0000256" key="12">
    <source>
        <dbReference type="ARBA" id="ARBA00022840"/>
    </source>
</evidence>
<dbReference type="EC" id="2.7.7.62" evidence="14"/>
<evidence type="ECO:0000313" key="16">
    <source>
        <dbReference type="Proteomes" id="UP001055167"/>
    </source>
</evidence>
<dbReference type="InterPro" id="IPR003203">
    <property type="entry name" value="CobU/CobP"/>
</dbReference>
<dbReference type="NCBIfam" id="NF004469">
    <property type="entry name" value="PRK05800.1"/>
    <property type="match status" value="1"/>
</dbReference>
<dbReference type="CDD" id="cd00544">
    <property type="entry name" value="CobU"/>
    <property type="match status" value="1"/>
</dbReference>
<evidence type="ECO:0000256" key="8">
    <source>
        <dbReference type="ARBA" id="ARBA00022573"/>
    </source>
</evidence>
<sequence>MAQERGTAARLTLVLGGARSGKSAHAEGLIEALPGPWRYVATAQGYDEEMRARIALHRARRSGPWETVDAPRDLAGALAAVPPGRPVLVDCLTLWLTNAMLAGADLAAETDALVAACAEAAGPLVLVSNEVGLGIVPDNALARRFRDEAGRLHQRLAAVADRVVLMVAGLPLAVKGEGPGAARATGEGR</sequence>
<dbReference type="SUPFAM" id="SSF52540">
    <property type="entry name" value="P-loop containing nucleoside triphosphate hydrolases"/>
    <property type="match status" value="1"/>
</dbReference>
<evidence type="ECO:0000256" key="4">
    <source>
        <dbReference type="ARBA" id="ARBA00003889"/>
    </source>
</evidence>
<evidence type="ECO:0000313" key="15">
    <source>
        <dbReference type="EMBL" id="GJD50929.1"/>
    </source>
</evidence>
<dbReference type="Gene3D" id="3.40.50.300">
    <property type="entry name" value="P-loop containing nucleotide triphosphate hydrolases"/>
    <property type="match status" value="1"/>
</dbReference>
<evidence type="ECO:0000256" key="10">
    <source>
        <dbReference type="ARBA" id="ARBA00022741"/>
    </source>
</evidence>
<keyword evidence="8 14" id="KW-0169">Cobalamin biosynthesis</keyword>
<evidence type="ECO:0000256" key="6">
    <source>
        <dbReference type="ARBA" id="ARBA00005159"/>
    </source>
</evidence>
<comment type="similarity">
    <text evidence="7 14">Belongs to the CobU/CobP family.</text>
</comment>
<name>A0ABQ4R235_9HYPH</name>
<dbReference type="EMBL" id="BPQH01000011">
    <property type="protein sequence ID" value="GJD50929.1"/>
    <property type="molecule type" value="Genomic_DNA"/>
</dbReference>
<reference evidence="15" key="1">
    <citation type="journal article" date="2021" name="Front. Microbiol.">
        <title>Comprehensive Comparative Genomics and Phenotyping of Methylobacterium Species.</title>
        <authorList>
            <person name="Alessa O."/>
            <person name="Ogura Y."/>
            <person name="Fujitani Y."/>
            <person name="Takami H."/>
            <person name="Hayashi T."/>
            <person name="Sahin N."/>
            <person name="Tani A."/>
        </authorList>
    </citation>
    <scope>NUCLEOTIDE SEQUENCE</scope>
    <source>
        <strain evidence="15">KCTC 52305</strain>
    </source>
</reference>
<reference evidence="15" key="2">
    <citation type="submission" date="2021-08" db="EMBL/GenBank/DDBJ databases">
        <authorList>
            <person name="Tani A."/>
            <person name="Ola A."/>
            <person name="Ogura Y."/>
            <person name="Katsura K."/>
            <person name="Hayashi T."/>
        </authorList>
    </citation>
    <scope>NUCLEOTIDE SEQUENCE</scope>
    <source>
        <strain evidence="15">KCTC 52305</strain>
    </source>
</reference>
<gene>
    <name evidence="15" type="primary">cobP</name>
    <name evidence="15" type="ORF">OPKNFCMD_3678</name>
</gene>
<protein>
    <recommendedName>
        <fullName evidence="14">Bifunctional adenosylcobalamin biosynthesis protein</fullName>
        <ecNumber evidence="14">2.7.1.156</ecNumber>
        <ecNumber evidence="14">2.7.7.62</ecNumber>
    </recommendedName>
</protein>
<dbReference type="EC" id="2.7.1.156" evidence="14"/>
<keyword evidence="11 14" id="KW-0418">Kinase</keyword>
<dbReference type="PIRSF" id="PIRSF006135">
    <property type="entry name" value="CobU"/>
    <property type="match status" value="1"/>
</dbReference>
<evidence type="ECO:0000256" key="13">
    <source>
        <dbReference type="ARBA" id="ARBA00023134"/>
    </source>
</evidence>
<organism evidence="15 16">
    <name type="scientific">Methylobacterium crusticola</name>
    <dbReference type="NCBI Taxonomy" id="1697972"/>
    <lineage>
        <taxon>Bacteria</taxon>
        <taxon>Pseudomonadati</taxon>
        <taxon>Pseudomonadota</taxon>
        <taxon>Alphaproteobacteria</taxon>
        <taxon>Hyphomicrobiales</taxon>
        <taxon>Methylobacteriaceae</taxon>
        <taxon>Methylobacterium</taxon>
    </lineage>
</organism>
<keyword evidence="13 14" id="KW-0342">GTP-binding</keyword>
<dbReference type="PANTHER" id="PTHR34848">
    <property type="match status" value="1"/>
</dbReference>
<evidence type="ECO:0000256" key="3">
    <source>
        <dbReference type="ARBA" id="ARBA00001522"/>
    </source>
</evidence>
<evidence type="ECO:0000256" key="2">
    <source>
        <dbReference type="ARBA" id="ARBA00000711"/>
    </source>
</evidence>
<dbReference type="Proteomes" id="UP001055167">
    <property type="component" value="Unassembled WGS sequence"/>
</dbReference>
<comment type="catalytic activity">
    <reaction evidence="2 14">
        <text>adenosylcob(III)inamide phosphate + GTP + H(+) = adenosylcob(III)inamide-GDP + diphosphate</text>
        <dbReference type="Rhea" id="RHEA:22712"/>
        <dbReference type="ChEBI" id="CHEBI:15378"/>
        <dbReference type="ChEBI" id="CHEBI:33019"/>
        <dbReference type="ChEBI" id="CHEBI:37565"/>
        <dbReference type="ChEBI" id="CHEBI:58502"/>
        <dbReference type="ChEBI" id="CHEBI:60487"/>
        <dbReference type="EC" id="2.7.7.62"/>
    </reaction>
</comment>
<evidence type="ECO:0000256" key="14">
    <source>
        <dbReference type="PIRNR" id="PIRNR006135"/>
    </source>
</evidence>
<comment type="pathway">
    <text evidence="6 14">Cofactor biosynthesis; adenosylcobalamin biosynthesis; adenosylcobalamin from cob(II)yrinate a,c-diamide: step 5/7.</text>
</comment>
<dbReference type="Pfam" id="PF02283">
    <property type="entry name" value="CobU"/>
    <property type="match status" value="1"/>
</dbReference>
<keyword evidence="10 14" id="KW-0547">Nucleotide-binding</keyword>
<evidence type="ECO:0000256" key="1">
    <source>
        <dbReference type="ARBA" id="ARBA00000312"/>
    </source>
</evidence>
<comment type="caution">
    <text evidence="15">The sequence shown here is derived from an EMBL/GenBank/DDBJ whole genome shotgun (WGS) entry which is preliminary data.</text>
</comment>
<dbReference type="PANTHER" id="PTHR34848:SF1">
    <property type="entry name" value="BIFUNCTIONAL ADENOSYLCOBALAMIN BIOSYNTHESIS PROTEIN COBU"/>
    <property type="match status" value="1"/>
</dbReference>
<evidence type="ECO:0000256" key="11">
    <source>
        <dbReference type="ARBA" id="ARBA00022777"/>
    </source>
</evidence>
<evidence type="ECO:0000256" key="9">
    <source>
        <dbReference type="ARBA" id="ARBA00022679"/>
    </source>
</evidence>
<keyword evidence="12 14" id="KW-0067">ATP-binding</keyword>
<keyword evidence="16" id="KW-1185">Reference proteome</keyword>
<comment type="catalytic activity">
    <reaction evidence="1 14">
        <text>adenosylcob(III)inamide + ATP = adenosylcob(III)inamide phosphate + ADP + H(+)</text>
        <dbReference type="Rhea" id="RHEA:15769"/>
        <dbReference type="ChEBI" id="CHEBI:2480"/>
        <dbReference type="ChEBI" id="CHEBI:15378"/>
        <dbReference type="ChEBI" id="CHEBI:30616"/>
        <dbReference type="ChEBI" id="CHEBI:58502"/>
        <dbReference type="ChEBI" id="CHEBI:456216"/>
        <dbReference type="EC" id="2.7.1.156"/>
    </reaction>
</comment>
<evidence type="ECO:0000256" key="5">
    <source>
        <dbReference type="ARBA" id="ARBA00004692"/>
    </source>
</evidence>
<comment type="catalytic activity">
    <reaction evidence="3">
        <text>adenosylcob(III)inamide + GTP = adenosylcob(III)inamide phosphate + GDP + H(+)</text>
        <dbReference type="Rhea" id="RHEA:15765"/>
        <dbReference type="ChEBI" id="CHEBI:2480"/>
        <dbReference type="ChEBI" id="CHEBI:15378"/>
        <dbReference type="ChEBI" id="CHEBI:37565"/>
        <dbReference type="ChEBI" id="CHEBI:58189"/>
        <dbReference type="ChEBI" id="CHEBI:58502"/>
        <dbReference type="EC" id="2.7.1.156"/>
    </reaction>
</comment>
<comment type="function">
    <text evidence="4 14">Catalyzes ATP-dependent phosphorylation of adenosylcobinamide and addition of GMP to adenosylcobinamide phosphate.</text>
</comment>